<dbReference type="InterPro" id="IPR011057">
    <property type="entry name" value="Mss4-like_sf"/>
</dbReference>
<dbReference type="OrthoDB" id="9970124at2759"/>
<evidence type="ECO:0000256" key="3">
    <source>
        <dbReference type="ARBA" id="ARBA00022833"/>
    </source>
</evidence>
<dbReference type="PANTHER" id="PTHR33337">
    <property type="entry name" value="GFA DOMAIN-CONTAINING PROTEIN"/>
    <property type="match status" value="1"/>
</dbReference>
<evidence type="ECO:0000256" key="2">
    <source>
        <dbReference type="ARBA" id="ARBA00022723"/>
    </source>
</evidence>
<keyword evidence="3" id="KW-0862">Zinc</keyword>
<keyword evidence="2" id="KW-0479">Metal-binding</keyword>
<evidence type="ECO:0000256" key="1">
    <source>
        <dbReference type="ARBA" id="ARBA00005495"/>
    </source>
</evidence>
<evidence type="ECO:0000256" key="4">
    <source>
        <dbReference type="ARBA" id="ARBA00023239"/>
    </source>
</evidence>
<dbReference type="Gene3D" id="3.90.1590.10">
    <property type="entry name" value="glutathione-dependent formaldehyde- activating enzyme (gfa)"/>
    <property type="match status" value="1"/>
</dbReference>
<dbReference type="PANTHER" id="PTHR33337:SF40">
    <property type="entry name" value="CENP-V_GFA DOMAIN-CONTAINING PROTEIN-RELATED"/>
    <property type="match status" value="1"/>
</dbReference>
<evidence type="ECO:0000313" key="7">
    <source>
        <dbReference type="Proteomes" id="UP000813824"/>
    </source>
</evidence>
<dbReference type="SUPFAM" id="SSF51316">
    <property type="entry name" value="Mss4-like"/>
    <property type="match status" value="1"/>
</dbReference>
<dbReference type="InterPro" id="IPR006913">
    <property type="entry name" value="CENP-V/GFA"/>
</dbReference>
<feature type="domain" description="CENP-V/GFA" evidence="5">
    <location>
        <begin position="3"/>
        <end position="142"/>
    </location>
</feature>
<accession>A0A8K0XS36</accession>
<reference evidence="6" key="1">
    <citation type="journal article" date="2021" name="New Phytol.">
        <title>Evolutionary innovations through gain and loss of genes in the ectomycorrhizal Boletales.</title>
        <authorList>
            <person name="Wu G."/>
            <person name="Miyauchi S."/>
            <person name="Morin E."/>
            <person name="Kuo A."/>
            <person name="Drula E."/>
            <person name="Varga T."/>
            <person name="Kohler A."/>
            <person name="Feng B."/>
            <person name="Cao Y."/>
            <person name="Lipzen A."/>
            <person name="Daum C."/>
            <person name="Hundley H."/>
            <person name="Pangilinan J."/>
            <person name="Johnson J."/>
            <person name="Barry K."/>
            <person name="LaButti K."/>
            <person name="Ng V."/>
            <person name="Ahrendt S."/>
            <person name="Min B."/>
            <person name="Choi I.G."/>
            <person name="Park H."/>
            <person name="Plett J.M."/>
            <person name="Magnuson J."/>
            <person name="Spatafora J.W."/>
            <person name="Nagy L.G."/>
            <person name="Henrissat B."/>
            <person name="Grigoriev I.V."/>
            <person name="Yang Z.L."/>
            <person name="Xu J."/>
            <person name="Martin F.M."/>
        </authorList>
    </citation>
    <scope>NUCLEOTIDE SEQUENCE</scope>
    <source>
        <strain evidence="6">KKN 215</strain>
    </source>
</reference>
<dbReference type="EMBL" id="JAEVFJ010000007">
    <property type="protein sequence ID" value="KAH8103381.1"/>
    <property type="molecule type" value="Genomic_DNA"/>
</dbReference>
<comment type="caution">
    <text evidence="6">The sequence shown here is derived from an EMBL/GenBank/DDBJ whole genome shotgun (WGS) entry which is preliminary data.</text>
</comment>
<evidence type="ECO:0000259" key="5">
    <source>
        <dbReference type="PROSITE" id="PS51891"/>
    </source>
</evidence>
<dbReference type="PROSITE" id="PS51891">
    <property type="entry name" value="CENP_V_GFA"/>
    <property type="match status" value="1"/>
</dbReference>
<protein>
    <submittedName>
        <fullName evidence="6">Mss4-like protein</fullName>
    </submittedName>
</protein>
<dbReference type="GO" id="GO:0046872">
    <property type="term" value="F:metal ion binding"/>
    <property type="evidence" value="ECO:0007669"/>
    <property type="project" value="UniProtKB-KW"/>
</dbReference>
<dbReference type="GO" id="GO:0016846">
    <property type="term" value="F:carbon-sulfur lyase activity"/>
    <property type="evidence" value="ECO:0007669"/>
    <property type="project" value="InterPro"/>
</dbReference>
<dbReference type="AlphaFoldDB" id="A0A8K0XS36"/>
<name>A0A8K0XS36_9AGAR</name>
<dbReference type="Proteomes" id="UP000813824">
    <property type="component" value="Unassembled WGS sequence"/>
</dbReference>
<dbReference type="Pfam" id="PF04828">
    <property type="entry name" value="GFA"/>
    <property type="match status" value="1"/>
</dbReference>
<organism evidence="6 7">
    <name type="scientific">Cristinia sonorae</name>
    <dbReference type="NCBI Taxonomy" id="1940300"/>
    <lineage>
        <taxon>Eukaryota</taxon>
        <taxon>Fungi</taxon>
        <taxon>Dikarya</taxon>
        <taxon>Basidiomycota</taxon>
        <taxon>Agaricomycotina</taxon>
        <taxon>Agaricomycetes</taxon>
        <taxon>Agaricomycetidae</taxon>
        <taxon>Agaricales</taxon>
        <taxon>Pleurotineae</taxon>
        <taxon>Stephanosporaceae</taxon>
        <taxon>Cristinia</taxon>
    </lineage>
</organism>
<gene>
    <name evidence="6" type="ORF">BXZ70DRAFT_725923</name>
</gene>
<proteinExistence type="inferred from homology"/>
<evidence type="ECO:0000313" key="6">
    <source>
        <dbReference type="EMBL" id="KAH8103381.1"/>
    </source>
</evidence>
<sequence length="174" mass="19045">MEIRGSCFCKAVSYAFTGPPVLSAYCHCTLCQRLTGCPFVHTIHTAPGSFRWTHTAGAGSSSAMGEDDSEGHNEEDALISRSLHTYTLPSKPHKTRYRCKVCGVCVAGYHSIRGRWSVWGAHLVMKEGVREMVQPTGHIFYGTRMVDVRDGLGKWEGYEGESERILEGGGGEGT</sequence>
<keyword evidence="4" id="KW-0456">Lyase</keyword>
<comment type="similarity">
    <text evidence="1">Belongs to the Gfa family.</text>
</comment>
<keyword evidence="7" id="KW-1185">Reference proteome</keyword>